<evidence type="ECO:0000313" key="4">
    <source>
        <dbReference type="Proteomes" id="UP000051221"/>
    </source>
</evidence>
<comment type="caution">
    <text evidence="3">The sequence shown here is derived from an EMBL/GenBank/DDBJ whole genome shotgun (WGS) entry which is preliminary data.</text>
</comment>
<protein>
    <submittedName>
        <fullName evidence="3">XRE family transcriptional regulator</fullName>
    </submittedName>
</protein>
<dbReference type="InParanoid" id="A0A0Q2SBN0"/>
<dbReference type="SUPFAM" id="SSF47413">
    <property type="entry name" value="lambda repressor-like DNA-binding domains"/>
    <property type="match status" value="1"/>
</dbReference>
<feature type="domain" description="HTH cro/C1-type" evidence="2">
    <location>
        <begin position="10"/>
        <end position="64"/>
    </location>
</feature>
<gene>
    <name evidence="3" type="ORF">AMR76_16190</name>
</gene>
<dbReference type="Gene3D" id="2.60.120.10">
    <property type="entry name" value="Jelly Rolls"/>
    <property type="match status" value="1"/>
</dbReference>
<dbReference type="Gene3D" id="1.10.260.40">
    <property type="entry name" value="lambda repressor-like DNA-binding domains"/>
    <property type="match status" value="1"/>
</dbReference>
<dbReference type="CDD" id="cd02209">
    <property type="entry name" value="cupin_XRE_C"/>
    <property type="match status" value="1"/>
</dbReference>
<dbReference type="Pfam" id="PF01381">
    <property type="entry name" value="HTH_3"/>
    <property type="match status" value="1"/>
</dbReference>
<dbReference type="PROSITE" id="PS50943">
    <property type="entry name" value="HTH_CROC1"/>
    <property type="match status" value="1"/>
</dbReference>
<reference evidence="3 4" key="1">
    <citation type="submission" date="2015-08" db="EMBL/GenBank/DDBJ databases">
        <title>Antibacterial properties of a collection of Vibrionaceae strains.</title>
        <authorList>
            <person name="Giubergia S."/>
        </authorList>
    </citation>
    <scope>NUCLEOTIDE SEQUENCE [LARGE SCALE GENOMIC DNA]</scope>
    <source>
        <strain evidence="3 4">S0821</strain>
    </source>
</reference>
<dbReference type="InterPro" id="IPR014710">
    <property type="entry name" value="RmlC-like_jellyroll"/>
</dbReference>
<dbReference type="InterPro" id="IPR013096">
    <property type="entry name" value="Cupin_2"/>
</dbReference>
<dbReference type="SMART" id="SM00530">
    <property type="entry name" value="HTH_XRE"/>
    <property type="match status" value="1"/>
</dbReference>
<dbReference type="GO" id="GO:0003677">
    <property type="term" value="F:DNA binding"/>
    <property type="evidence" value="ECO:0007669"/>
    <property type="project" value="UniProtKB-KW"/>
</dbReference>
<dbReference type="EMBL" id="LKHS01000015">
    <property type="protein sequence ID" value="KQH84835.1"/>
    <property type="molecule type" value="Genomic_DNA"/>
</dbReference>
<accession>A0A0Q2SBN0</accession>
<dbReference type="CDD" id="cd00093">
    <property type="entry name" value="HTH_XRE"/>
    <property type="match status" value="1"/>
</dbReference>
<dbReference type="AlphaFoldDB" id="A0A0Q2SBN0"/>
<dbReference type="NCBIfam" id="NF007408">
    <property type="entry name" value="PRK09943.1"/>
    <property type="match status" value="1"/>
</dbReference>
<dbReference type="GO" id="GO:0003700">
    <property type="term" value="F:DNA-binding transcription factor activity"/>
    <property type="evidence" value="ECO:0007669"/>
    <property type="project" value="TreeGrafter"/>
</dbReference>
<dbReference type="Proteomes" id="UP000051221">
    <property type="component" value="Unassembled WGS sequence"/>
</dbReference>
<name>A0A0Q2SBN0_VIBFU</name>
<dbReference type="PANTHER" id="PTHR46797">
    <property type="entry name" value="HTH-TYPE TRANSCRIPTIONAL REGULATOR"/>
    <property type="match status" value="1"/>
</dbReference>
<evidence type="ECO:0000259" key="2">
    <source>
        <dbReference type="PROSITE" id="PS50943"/>
    </source>
</evidence>
<dbReference type="GO" id="GO:0005829">
    <property type="term" value="C:cytosol"/>
    <property type="evidence" value="ECO:0007669"/>
    <property type="project" value="TreeGrafter"/>
</dbReference>
<dbReference type="InterPro" id="IPR010982">
    <property type="entry name" value="Lambda_DNA-bd_dom_sf"/>
</dbReference>
<keyword evidence="1" id="KW-0238">DNA-binding</keyword>
<organism evidence="3 4">
    <name type="scientific">Vibrio furnissii</name>
    <dbReference type="NCBI Taxonomy" id="29494"/>
    <lineage>
        <taxon>Bacteria</taxon>
        <taxon>Pseudomonadati</taxon>
        <taxon>Pseudomonadota</taxon>
        <taxon>Gammaproteobacteria</taxon>
        <taxon>Vibrionales</taxon>
        <taxon>Vibrionaceae</taxon>
        <taxon>Vibrio</taxon>
    </lineage>
</organism>
<dbReference type="InterPro" id="IPR001387">
    <property type="entry name" value="Cro/C1-type_HTH"/>
</dbReference>
<evidence type="ECO:0000313" key="3">
    <source>
        <dbReference type="EMBL" id="KQH84835.1"/>
    </source>
</evidence>
<dbReference type="SUPFAM" id="SSF51182">
    <property type="entry name" value="RmlC-like cupins"/>
    <property type="match status" value="1"/>
</dbReference>
<dbReference type="InterPro" id="IPR011051">
    <property type="entry name" value="RmlC_Cupin_sf"/>
</dbReference>
<sequence>METDSIGQKIAQLRKEHKLSQRELAEKANITHSAISSIENNKVSPSVSSLHKIVKVFNLSLSEFFTQDQTIEERPVVIAPDQLIEIGNERVSMRLVCDGRDKRRMGFLIECFQPHTDTGVISIKHEGEESGTVLEGEIELTLGDKTYVIREGECYLFDTNVPHKFTNKTDRVCRIISAHTPPSF</sequence>
<dbReference type="PANTHER" id="PTHR46797:SF11">
    <property type="entry name" value="HTH-TYPE TRANSCRIPTIONAL REGULATOR PUUR"/>
    <property type="match status" value="1"/>
</dbReference>
<dbReference type="InterPro" id="IPR050807">
    <property type="entry name" value="TransReg_Diox_bact_type"/>
</dbReference>
<dbReference type="GeneID" id="29384579"/>
<keyword evidence="4" id="KW-1185">Reference proteome</keyword>
<dbReference type="FunCoup" id="A0A0Q2SBN0">
    <property type="interactions" value="123"/>
</dbReference>
<dbReference type="RefSeq" id="WP_020327640.1">
    <property type="nucleotide sequence ID" value="NZ_LKHS01000015.1"/>
</dbReference>
<evidence type="ECO:0000256" key="1">
    <source>
        <dbReference type="ARBA" id="ARBA00023125"/>
    </source>
</evidence>
<proteinExistence type="predicted"/>
<dbReference type="Pfam" id="PF07883">
    <property type="entry name" value="Cupin_2"/>
    <property type="match status" value="1"/>
</dbReference>